<reference evidence="5 6" key="1">
    <citation type="submission" date="2018-12" db="EMBL/GenBank/DDBJ databases">
        <authorList>
            <consortium name="Pathogen Informatics"/>
        </authorList>
    </citation>
    <scope>NUCLEOTIDE SEQUENCE [LARGE SCALE GENOMIC DNA]</scope>
    <source>
        <strain evidence="5 6">NCTC10036</strain>
    </source>
</reference>
<dbReference type="Pfam" id="PF06761">
    <property type="entry name" value="IcmF-related"/>
    <property type="match status" value="1"/>
</dbReference>
<protein>
    <submittedName>
        <fullName evidence="5">Uncharacterized protein conserved in bacteria</fullName>
    </submittedName>
</protein>
<dbReference type="InterPro" id="IPR048677">
    <property type="entry name" value="TssM1_hel"/>
</dbReference>
<dbReference type="InterPro" id="IPR053156">
    <property type="entry name" value="T6SS_TssM-like"/>
</dbReference>
<dbReference type="AlphaFoldDB" id="A0A3S4Y8Z9"/>
<dbReference type="Proteomes" id="UP000281904">
    <property type="component" value="Chromosome"/>
</dbReference>
<gene>
    <name evidence="5" type="ORF">NCTC10036_04538</name>
</gene>
<dbReference type="PANTHER" id="PTHR36153:SF1">
    <property type="entry name" value="TYPE VI SECRETION SYSTEM COMPONENT TSSM1"/>
    <property type="match status" value="1"/>
</dbReference>
<dbReference type="Pfam" id="PF21070">
    <property type="entry name" value="IcmF_helical"/>
    <property type="match status" value="1"/>
</dbReference>
<keyword evidence="1" id="KW-0812">Transmembrane</keyword>
<dbReference type="InterPro" id="IPR010623">
    <property type="entry name" value="IcmF_C"/>
</dbReference>
<evidence type="ECO:0000313" key="6">
    <source>
        <dbReference type="Proteomes" id="UP000281904"/>
    </source>
</evidence>
<organism evidence="5 6">
    <name type="scientific">Serratia rubidaea</name>
    <name type="common">Serratia marinorubra</name>
    <dbReference type="NCBI Taxonomy" id="61652"/>
    <lineage>
        <taxon>Bacteria</taxon>
        <taxon>Pseudomonadati</taxon>
        <taxon>Pseudomonadota</taxon>
        <taxon>Gammaproteobacteria</taxon>
        <taxon>Enterobacterales</taxon>
        <taxon>Yersiniaceae</taxon>
        <taxon>Serratia</taxon>
    </lineage>
</organism>
<name>A0A3S4Y8Z9_SERRU</name>
<evidence type="ECO:0000256" key="1">
    <source>
        <dbReference type="SAM" id="Phobius"/>
    </source>
</evidence>
<sequence length="1135" mass="125059">MNSAKETQPPRYGLWGYFLLIMGLAGIAALLLFVFRERLEARGVTLSSTWLIWGGVFSALLFGLIATRFWWRLKQSAAQIFYRPHKMAKEETTASARSSSAYRTVSEIKSFFRQQYGLFWRRKVTILLLTGEAVDVESLAPGLSSQHWLEDAGTLLLWGGSAADAPDRDWLNAIRKLRRRPADAVVWVSAAFDRFSAPEAAALAARPSLDNMDALAHRLSERYALLGWQLPLYVWSLHPGCRQPQRVVQSVGCLLPAGARPEDLDRQLAALADKLTAPGTRQVCASLQHNFLLALEHELATSPAGFSHPLSVFLNPYRPLPLAGVMFSPPAAEAARAVKHHWGKDRRWDGLLASLPVLPAGLRAQKRGFSWHHALAVVAAALMVLWGAGMVVSFVANRALIDEGKTLVRQAADDKASQQARLQALLSLQQLMEKLQHRQQQGAPWYARAGLGQNDVLLTALWPQYGDKALPLLRDAAAGYLSRRLHALTALQPDSPQREAMIKPAYDQLKLYLMLVRSQKMEPEWFTRTLLQAWPQREGVKDGYWQGSGASLLHFYAANLPQHSGWQLRANDGMVESVRAILVRQMGMRNGESSLYQKMLSQVARQYADLRLQDMVGDTDAAALFTSDDVVPGMFTRQAWEGAVQAAIDKVANERREEMDWVLSDSQAAVQAMSPEALKARLTARYFADFSGSWLNFLNGLHWVNAVTLSDAIDQLTLMADVRQSPLVALMNTLSIQGRTGQSGAGLSDSLVKSAQNLFNRSNQPAIDQSKGAHGPLDASFGPLLALIDGSAGGQGSSSLSLQTFLTRVTQVRLKLQQVINAPDPQAMTRTLAQTVFQGKAIDLTETRDYGSLVAASLGQEWSGFGRTLFVHPMEQAWQQVLTPAADSLNAQWRAAIVNDWQRAFGGRYPLKASSSEVSLPLLAQYLNGDHGRIARFLQSRLNGVLHKEGSHWVPDAINAQGLRFNPAFIRALDTLSDIADVAFASGPAGMNFELRPGTADGVVQTRLVIDSQKLAYMNQQPAWKRFAWPADTEAPGAALSWVSTQAGTRQFADMPGAWGWIRLLDKAQVTLYPGLNSSWRVSWKAQDGRRLNYVLRTEAGEGPLALLKLRNFVLPDAIFLTSGAAASSPDTRPH</sequence>
<feature type="domain" description="Type VI secretion system IcmF C-terminal" evidence="2">
    <location>
        <begin position="993"/>
        <end position="1099"/>
    </location>
</feature>
<keyword evidence="1" id="KW-0472">Membrane</keyword>
<feature type="domain" description="IcmF-related" evidence="3">
    <location>
        <begin position="422"/>
        <end position="736"/>
    </location>
</feature>
<dbReference type="EMBL" id="LR134493">
    <property type="protein sequence ID" value="VEI71980.1"/>
    <property type="molecule type" value="Genomic_DNA"/>
</dbReference>
<dbReference type="RefSeq" id="WP_232037684.1">
    <property type="nucleotide sequence ID" value="NZ_JAQOZY010000001.1"/>
</dbReference>
<evidence type="ECO:0000259" key="2">
    <source>
        <dbReference type="Pfam" id="PF06744"/>
    </source>
</evidence>
<evidence type="ECO:0000313" key="5">
    <source>
        <dbReference type="EMBL" id="VEI71980.1"/>
    </source>
</evidence>
<evidence type="ECO:0000259" key="4">
    <source>
        <dbReference type="Pfam" id="PF21070"/>
    </source>
</evidence>
<dbReference type="Pfam" id="PF06744">
    <property type="entry name" value="IcmF_C"/>
    <property type="match status" value="1"/>
</dbReference>
<keyword evidence="1" id="KW-1133">Transmembrane helix</keyword>
<feature type="transmembrane region" description="Helical" evidence="1">
    <location>
        <begin position="50"/>
        <end position="71"/>
    </location>
</feature>
<feature type="transmembrane region" description="Helical" evidence="1">
    <location>
        <begin position="373"/>
        <end position="396"/>
    </location>
</feature>
<feature type="domain" description="Type VI secretion system component TssM1 helical" evidence="4">
    <location>
        <begin position="884"/>
        <end position="989"/>
    </location>
</feature>
<dbReference type="PANTHER" id="PTHR36153">
    <property type="entry name" value="INNER MEMBRANE PROTEIN-RELATED"/>
    <property type="match status" value="1"/>
</dbReference>
<feature type="transmembrane region" description="Helical" evidence="1">
    <location>
        <begin position="12"/>
        <end position="35"/>
    </location>
</feature>
<evidence type="ECO:0000259" key="3">
    <source>
        <dbReference type="Pfam" id="PF06761"/>
    </source>
</evidence>
<proteinExistence type="predicted"/>
<accession>A0A3S4Y8Z9</accession>
<dbReference type="InterPro" id="IPR009612">
    <property type="entry name" value="IcmF-rel"/>
</dbReference>